<dbReference type="EMBL" id="LR699554">
    <property type="protein sequence ID" value="VVD34048.1"/>
    <property type="molecule type" value="Genomic_DNA"/>
</dbReference>
<sequence length="66" mass="7416">MGLPYVPGDKDPQDPIHEWDKTWAFLKPLNDCIPYYPGGTAAVMKELDEGTHDMILTVTCRDIQPA</sequence>
<dbReference type="KEGG" id="pdio:PDMSB3_2764.1"/>
<evidence type="ECO:0000313" key="2">
    <source>
        <dbReference type="Proteomes" id="UP000325811"/>
    </source>
</evidence>
<gene>
    <name evidence="1" type="ORF">PDMSB3_2764</name>
</gene>
<dbReference type="Proteomes" id="UP000325811">
    <property type="component" value="Chromosome II"/>
</dbReference>
<evidence type="ECO:0000313" key="1">
    <source>
        <dbReference type="EMBL" id="VVD34048.1"/>
    </source>
</evidence>
<reference evidence="1 2" key="1">
    <citation type="submission" date="2019-08" db="EMBL/GenBank/DDBJ databases">
        <authorList>
            <person name="Herpell B J."/>
        </authorList>
    </citation>
    <scope>NUCLEOTIDE SEQUENCE [LARGE SCALE GENOMIC DNA]</scope>
    <source>
        <strain evidence="2">Msb3</strain>
    </source>
</reference>
<keyword evidence="2" id="KW-1185">Reference proteome</keyword>
<organism evidence="1 2">
    <name type="scientific">Paraburkholderia dioscoreae</name>
    <dbReference type="NCBI Taxonomy" id="2604047"/>
    <lineage>
        <taxon>Bacteria</taxon>
        <taxon>Pseudomonadati</taxon>
        <taxon>Pseudomonadota</taxon>
        <taxon>Betaproteobacteria</taxon>
        <taxon>Burkholderiales</taxon>
        <taxon>Burkholderiaceae</taxon>
        <taxon>Paraburkholderia</taxon>
    </lineage>
</organism>
<dbReference type="AlphaFoldDB" id="A0A5Q4ZP91"/>
<proteinExistence type="predicted"/>
<name>A0A5Q4ZP91_9BURK</name>
<protein>
    <submittedName>
        <fullName evidence="1">Uncharacterized protein</fullName>
    </submittedName>
</protein>
<accession>A0A5Q4ZP91</accession>